<dbReference type="GeneID" id="98162897"/>
<accession>A0ABR4J7D5</accession>
<dbReference type="CDD" id="cd07199">
    <property type="entry name" value="Pat17_PNPLA8_PNPLA9_like"/>
    <property type="match status" value="1"/>
</dbReference>
<keyword evidence="2 4" id="KW-0863">Zinc-finger</keyword>
<dbReference type="SUPFAM" id="SSF52151">
    <property type="entry name" value="FabD/lysophospholipase-like"/>
    <property type="match status" value="1"/>
</dbReference>
<dbReference type="InterPro" id="IPR017907">
    <property type="entry name" value="Znf_RING_CS"/>
</dbReference>
<keyword evidence="7" id="KW-1185">Reference proteome</keyword>
<dbReference type="Proteomes" id="UP001610444">
    <property type="component" value="Unassembled WGS sequence"/>
</dbReference>
<dbReference type="PANTHER" id="PTHR24185">
    <property type="entry name" value="CALCIUM-INDEPENDENT PHOSPHOLIPASE A2-GAMMA"/>
    <property type="match status" value="1"/>
</dbReference>
<dbReference type="PROSITE" id="PS50089">
    <property type="entry name" value="ZF_RING_2"/>
    <property type="match status" value="1"/>
</dbReference>
<dbReference type="RefSeq" id="XP_070891894.1">
    <property type="nucleotide sequence ID" value="XM_071047733.1"/>
</dbReference>
<evidence type="ECO:0000313" key="6">
    <source>
        <dbReference type="EMBL" id="KAL2835959.1"/>
    </source>
</evidence>
<feature type="domain" description="RING-type" evidence="5">
    <location>
        <begin position="321"/>
        <end position="367"/>
    </location>
</feature>
<gene>
    <name evidence="6" type="ORF">BJX68DRAFT_274817</name>
</gene>
<dbReference type="PANTHER" id="PTHR24185:SF8">
    <property type="entry name" value="PNPLA DOMAIN-CONTAINING PROTEIN"/>
    <property type="match status" value="1"/>
</dbReference>
<dbReference type="EMBL" id="JBFXLR010000133">
    <property type="protein sequence ID" value="KAL2835959.1"/>
    <property type="molecule type" value="Genomic_DNA"/>
</dbReference>
<evidence type="ECO:0000259" key="5">
    <source>
        <dbReference type="PROSITE" id="PS50089"/>
    </source>
</evidence>
<reference evidence="6 7" key="1">
    <citation type="submission" date="2024-07" db="EMBL/GenBank/DDBJ databases">
        <title>Section-level genome sequencing and comparative genomics of Aspergillus sections Usti and Cavernicolus.</title>
        <authorList>
            <consortium name="Lawrence Berkeley National Laboratory"/>
            <person name="Nybo J.L."/>
            <person name="Vesth T.C."/>
            <person name="Theobald S."/>
            <person name="Frisvad J.C."/>
            <person name="Larsen T.O."/>
            <person name="Kjaerboelling I."/>
            <person name="Rothschild-Mancinelli K."/>
            <person name="Lyhne E.K."/>
            <person name="Kogle M.E."/>
            <person name="Barry K."/>
            <person name="Clum A."/>
            <person name="Na H."/>
            <person name="Ledsgaard L."/>
            <person name="Lin J."/>
            <person name="Lipzen A."/>
            <person name="Kuo A."/>
            <person name="Riley R."/>
            <person name="Mondo S."/>
            <person name="LaButti K."/>
            <person name="Haridas S."/>
            <person name="Pangalinan J."/>
            <person name="Salamov A.A."/>
            <person name="Simmons B.A."/>
            <person name="Magnuson J.K."/>
            <person name="Chen J."/>
            <person name="Drula E."/>
            <person name="Henrissat B."/>
            <person name="Wiebenga A."/>
            <person name="Lubbers R.J."/>
            <person name="Gomes A.C."/>
            <person name="Macurrencykelacurrency M.R."/>
            <person name="Stajich J."/>
            <person name="Grigoriev I.V."/>
            <person name="Mortensen U.H."/>
            <person name="De vries R.P."/>
            <person name="Baker S.E."/>
            <person name="Andersen M.R."/>
        </authorList>
    </citation>
    <scope>NUCLEOTIDE SEQUENCE [LARGE SCALE GENOMIC DNA]</scope>
    <source>
        <strain evidence="6 7">CBS 756.74</strain>
    </source>
</reference>
<evidence type="ECO:0000256" key="2">
    <source>
        <dbReference type="ARBA" id="ARBA00022771"/>
    </source>
</evidence>
<sequence>MAAWLDLVHNSTGWALVDTGRMDQIIQDMSHPTTQYPSLAYFLGNGNRVSALRSLFPQNNITRRGPASLVHLHLSTTTASTEHLVWFAESGQPSSTLSPAPNDRWLGHGPEASQIHAGRHSTSSTSMRVIMVLTDPSAEYHTDPWEELSSSFPDPDTADPTISILDLRDRHDPSPRAAFEPLRLAPKARIDCLQIARENLPVDPSLGHRLAEFLAYASRAGCPPHDIHTIIASALLIDAYPPGMHRFRTDDVYNSLYQEHCRAAWEIHQDPHPGQHYDAVHKCLAQFVEQLGPRRSLVAIQRETLTAVGTQWPGICLPTICCFCLSRSVEHTLPCRHAMCDTCLIILSSPSRSAEYHMDLSRCPWCQEACDLTVRQLPPTKGAVVVALDRGGIRGLVTLGLLQALERRLDGAMCITEVADYIISTSVGAFITTNLVYNGTSVEERYHKFPVFARKAFQPYRPALRLWPWLAAMVGILKDGYYNTTSLNRILNKLLPSRLRLFNLPALVPAGTRVNSFFRPRDLPAWGTLQDGGVRANNPMGIAQEECRVIWPLRRTHDLLISVGTGYTPGTGGTGDPPGRQFPAGWGPVRLWRAYNSSPCMDGMEAYWEGRVHVPSSLRSNTIRLDLALDGDLPRLDDVGKLEELAALPFTVPDELVQVVLATCFFFELDTPPSRADGQYRLHRLILCAWTCGRGHSLGRVDDDDRCLLCGYYRKQVTLSQRPIGGFLKTIQQLLQDQQAEAVFGRPDHQDDRWPPRRSCYCVRMTKRRVHFVEPAPQRKKRRL</sequence>
<evidence type="ECO:0000313" key="7">
    <source>
        <dbReference type="Proteomes" id="UP001610444"/>
    </source>
</evidence>
<dbReference type="InterPro" id="IPR016035">
    <property type="entry name" value="Acyl_Trfase/lysoPLipase"/>
</dbReference>
<evidence type="ECO:0000256" key="4">
    <source>
        <dbReference type="PROSITE-ProRule" id="PRU00175"/>
    </source>
</evidence>
<name>A0ABR4J7D5_9EURO</name>
<dbReference type="Gene3D" id="3.40.1090.10">
    <property type="entry name" value="Cytosolic phospholipase A2 catalytic domain"/>
    <property type="match status" value="2"/>
</dbReference>
<keyword evidence="3" id="KW-0862">Zinc</keyword>
<comment type="caution">
    <text evidence="6">The sequence shown here is derived from an EMBL/GenBank/DDBJ whole genome shotgun (WGS) entry which is preliminary data.</text>
</comment>
<organism evidence="6 7">
    <name type="scientific">Aspergillus pseudodeflectus</name>
    <dbReference type="NCBI Taxonomy" id="176178"/>
    <lineage>
        <taxon>Eukaryota</taxon>
        <taxon>Fungi</taxon>
        <taxon>Dikarya</taxon>
        <taxon>Ascomycota</taxon>
        <taxon>Pezizomycotina</taxon>
        <taxon>Eurotiomycetes</taxon>
        <taxon>Eurotiomycetidae</taxon>
        <taxon>Eurotiales</taxon>
        <taxon>Aspergillaceae</taxon>
        <taxon>Aspergillus</taxon>
        <taxon>Aspergillus subgen. Nidulantes</taxon>
    </lineage>
</organism>
<protein>
    <recommendedName>
        <fullName evidence="5">RING-type domain-containing protein</fullName>
    </recommendedName>
</protein>
<proteinExistence type="predicted"/>
<keyword evidence="1" id="KW-0479">Metal-binding</keyword>
<evidence type="ECO:0000256" key="1">
    <source>
        <dbReference type="ARBA" id="ARBA00022723"/>
    </source>
</evidence>
<dbReference type="InterPro" id="IPR001841">
    <property type="entry name" value="Znf_RING"/>
</dbReference>
<evidence type="ECO:0000256" key="3">
    <source>
        <dbReference type="ARBA" id="ARBA00022833"/>
    </source>
</evidence>
<dbReference type="PROSITE" id="PS00518">
    <property type="entry name" value="ZF_RING_1"/>
    <property type="match status" value="1"/>
</dbReference>